<dbReference type="Proteomes" id="UP000091926">
    <property type="component" value="Chromosome"/>
</dbReference>
<dbReference type="InterPro" id="IPR005119">
    <property type="entry name" value="LysR_subst-bd"/>
</dbReference>
<dbReference type="Gene3D" id="1.10.10.10">
    <property type="entry name" value="Winged helix-like DNA-binding domain superfamily/Winged helix DNA-binding domain"/>
    <property type="match status" value="1"/>
</dbReference>
<evidence type="ECO:0000256" key="1">
    <source>
        <dbReference type="ARBA" id="ARBA00009437"/>
    </source>
</evidence>
<dbReference type="Pfam" id="PF03466">
    <property type="entry name" value="LysR_substrate"/>
    <property type="match status" value="1"/>
</dbReference>
<organism evidence="6 7">
    <name type="scientific">Bordetella flabilis</name>
    <dbReference type="NCBI Taxonomy" id="463014"/>
    <lineage>
        <taxon>Bacteria</taxon>
        <taxon>Pseudomonadati</taxon>
        <taxon>Pseudomonadota</taxon>
        <taxon>Betaproteobacteria</taxon>
        <taxon>Burkholderiales</taxon>
        <taxon>Alcaligenaceae</taxon>
        <taxon>Bordetella</taxon>
    </lineage>
</organism>
<keyword evidence="2" id="KW-0805">Transcription regulation</keyword>
<comment type="similarity">
    <text evidence="1">Belongs to the LysR transcriptional regulatory family.</text>
</comment>
<proteinExistence type="inferred from homology"/>
<dbReference type="SUPFAM" id="SSF53850">
    <property type="entry name" value="Periplasmic binding protein-like II"/>
    <property type="match status" value="1"/>
</dbReference>
<protein>
    <submittedName>
        <fullName evidence="6">Transcriptional regulator</fullName>
    </submittedName>
</protein>
<dbReference type="PRINTS" id="PR00039">
    <property type="entry name" value="HTHLYSR"/>
</dbReference>
<keyword evidence="4" id="KW-0804">Transcription</keyword>
<gene>
    <name evidence="6" type="ORF">BAU07_24250</name>
</gene>
<dbReference type="InterPro" id="IPR036390">
    <property type="entry name" value="WH_DNA-bd_sf"/>
</dbReference>
<dbReference type="PANTHER" id="PTHR30126:SF40">
    <property type="entry name" value="HTH-TYPE TRANSCRIPTIONAL REGULATOR GLTR"/>
    <property type="match status" value="1"/>
</dbReference>
<dbReference type="GO" id="GO:0000976">
    <property type="term" value="F:transcription cis-regulatory region binding"/>
    <property type="evidence" value="ECO:0007669"/>
    <property type="project" value="TreeGrafter"/>
</dbReference>
<dbReference type="SUPFAM" id="SSF46785">
    <property type="entry name" value="Winged helix' DNA-binding domain"/>
    <property type="match status" value="1"/>
</dbReference>
<evidence type="ECO:0000259" key="5">
    <source>
        <dbReference type="PROSITE" id="PS50931"/>
    </source>
</evidence>
<keyword evidence="7" id="KW-1185">Reference proteome</keyword>
<evidence type="ECO:0000256" key="3">
    <source>
        <dbReference type="ARBA" id="ARBA00023125"/>
    </source>
</evidence>
<dbReference type="GO" id="GO:0003700">
    <property type="term" value="F:DNA-binding transcription factor activity"/>
    <property type="evidence" value="ECO:0007669"/>
    <property type="project" value="InterPro"/>
</dbReference>
<dbReference type="RefSeq" id="WP_066663544.1">
    <property type="nucleotide sequence ID" value="NZ_CBCSCL010000024.1"/>
</dbReference>
<name>A0A193GIB8_9BORD</name>
<evidence type="ECO:0000313" key="7">
    <source>
        <dbReference type="Proteomes" id="UP000091926"/>
    </source>
</evidence>
<keyword evidence="3" id="KW-0238">DNA-binding</keyword>
<dbReference type="PANTHER" id="PTHR30126">
    <property type="entry name" value="HTH-TYPE TRANSCRIPTIONAL REGULATOR"/>
    <property type="match status" value="1"/>
</dbReference>
<dbReference type="PROSITE" id="PS50931">
    <property type="entry name" value="HTH_LYSR"/>
    <property type="match status" value="1"/>
</dbReference>
<evidence type="ECO:0000256" key="2">
    <source>
        <dbReference type="ARBA" id="ARBA00023015"/>
    </source>
</evidence>
<accession>A0A193GIB8</accession>
<evidence type="ECO:0000256" key="4">
    <source>
        <dbReference type="ARBA" id="ARBA00023163"/>
    </source>
</evidence>
<dbReference type="EMBL" id="CP016172">
    <property type="protein sequence ID" value="ANN79812.1"/>
    <property type="molecule type" value="Genomic_DNA"/>
</dbReference>
<dbReference type="STRING" id="463014.BAU07_24250"/>
<sequence length="294" mass="31168">MEIADLKTLEAVARHGSMNRAAVELHTVQSNVTARIRSLEESLGVVLFQRHARGVTATPAAERLLPFAGRIRRLLAEAQAAARDDGDPNGQLQLGGLETTTALRLAPLLSLFAKTYPQVRLVISAGTTAGLSREVVACGLDGAFVAGPINHPDLVQETMFTEELVMVTSPSIRSLRALANVGDVKTIVFQMGCSYRLRLEAILAEMGMIAAKPLEFGSLDTIVSCVAAGVGVTLLPRGVVAAAAKAGKVAIHRLPPEQARVQTVFIRRRDGYVSSALTAFLDIARNGGALREAA</sequence>
<dbReference type="AlphaFoldDB" id="A0A193GIB8"/>
<dbReference type="OrthoDB" id="464481at2"/>
<feature type="domain" description="HTH lysR-type" evidence="5">
    <location>
        <begin position="1"/>
        <end position="58"/>
    </location>
</feature>
<evidence type="ECO:0000313" key="6">
    <source>
        <dbReference type="EMBL" id="ANN79812.1"/>
    </source>
</evidence>
<dbReference type="KEGG" id="bfz:BAU07_24250"/>
<dbReference type="InterPro" id="IPR036388">
    <property type="entry name" value="WH-like_DNA-bd_sf"/>
</dbReference>
<dbReference type="Pfam" id="PF00126">
    <property type="entry name" value="HTH_1"/>
    <property type="match status" value="1"/>
</dbReference>
<dbReference type="Gene3D" id="3.40.190.290">
    <property type="match status" value="1"/>
</dbReference>
<reference evidence="6 7" key="1">
    <citation type="submission" date="2016-06" db="EMBL/GenBank/DDBJ databases">
        <title>Complete genome sequences of Bordetella bronchialis and Bordetella flabilis.</title>
        <authorList>
            <person name="LiPuma J.J."/>
            <person name="Spilker T."/>
        </authorList>
    </citation>
    <scope>NUCLEOTIDE SEQUENCE [LARGE SCALE GENOMIC DNA]</scope>
    <source>
        <strain evidence="6 7">AU10664</strain>
    </source>
</reference>
<dbReference type="InterPro" id="IPR000847">
    <property type="entry name" value="LysR_HTH_N"/>
</dbReference>